<gene>
    <name evidence="1" type="ORF">UFOVP602_42</name>
</gene>
<reference evidence="1" key="1">
    <citation type="submission" date="2020-04" db="EMBL/GenBank/DDBJ databases">
        <authorList>
            <person name="Chiriac C."/>
            <person name="Salcher M."/>
            <person name="Ghai R."/>
            <person name="Kavagutti S V."/>
        </authorList>
    </citation>
    <scope>NUCLEOTIDE SEQUENCE</scope>
</reference>
<proteinExistence type="predicted"/>
<protein>
    <recommendedName>
        <fullName evidence="2">DNA transfer protein</fullName>
    </recommendedName>
</protein>
<organism evidence="1">
    <name type="scientific">uncultured Caudovirales phage</name>
    <dbReference type="NCBI Taxonomy" id="2100421"/>
    <lineage>
        <taxon>Viruses</taxon>
        <taxon>Duplodnaviria</taxon>
        <taxon>Heunggongvirae</taxon>
        <taxon>Uroviricota</taxon>
        <taxon>Caudoviricetes</taxon>
        <taxon>Peduoviridae</taxon>
        <taxon>Maltschvirus</taxon>
        <taxon>Maltschvirus maltsch</taxon>
    </lineage>
</organism>
<evidence type="ECO:0008006" key="2">
    <source>
        <dbReference type="Google" id="ProtNLM"/>
    </source>
</evidence>
<sequence>MSAALAGSMALEGGMALASGITGNIAANRRARAAKRAAALINDAANQGIGDVRGQFDATKANLDPYVSGGLAGQQVYQNELMGGKYDAPQWQGVDMAQDPGVQYRMDQAQKAIQASAAARGGLLGGGTMRAINKESQGLASQEYGNAYNRASQDYARQYSGIQDRANRFMGLGQQGQLAANQLGGFGANMANQTADLRLRGAGAMAGGINDAANYSGQGLVGLVGAINKGIGNMGQMYGGSGMSGAQYFKGLGGGQ</sequence>
<evidence type="ECO:0000313" key="1">
    <source>
        <dbReference type="EMBL" id="CAB4153146.1"/>
    </source>
</evidence>
<dbReference type="EMBL" id="LR796591">
    <property type="protein sequence ID" value="CAB4153146.1"/>
    <property type="molecule type" value="Genomic_DNA"/>
</dbReference>
<accession>A0A6J5N6Y9</accession>
<name>A0A6J5N6Y9_9CAUD</name>